<feature type="region of interest" description="Disordered" evidence="1">
    <location>
        <begin position="536"/>
        <end position="591"/>
    </location>
</feature>
<dbReference type="EMBL" id="CP144100">
    <property type="protein sequence ID" value="WWC88158.1"/>
    <property type="molecule type" value="Genomic_DNA"/>
</dbReference>
<feature type="region of interest" description="Disordered" evidence="1">
    <location>
        <begin position="1200"/>
        <end position="1263"/>
    </location>
</feature>
<evidence type="ECO:0000256" key="1">
    <source>
        <dbReference type="SAM" id="MobiDB-lite"/>
    </source>
</evidence>
<feature type="compositionally biased region" description="Low complexity" evidence="1">
    <location>
        <begin position="1249"/>
        <end position="1263"/>
    </location>
</feature>
<proteinExistence type="predicted"/>
<dbReference type="RefSeq" id="XP_066074921.1">
    <property type="nucleotide sequence ID" value="XM_066218824.1"/>
</dbReference>
<dbReference type="Proteomes" id="UP001355207">
    <property type="component" value="Chromosome 3"/>
</dbReference>
<organism evidence="2 3">
    <name type="scientific">Kwoniella dendrophila CBS 6074</name>
    <dbReference type="NCBI Taxonomy" id="1295534"/>
    <lineage>
        <taxon>Eukaryota</taxon>
        <taxon>Fungi</taxon>
        <taxon>Dikarya</taxon>
        <taxon>Basidiomycota</taxon>
        <taxon>Agaricomycotina</taxon>
        <taxon>Tremellomycetes</taxon>
        <taxon>Tremellales</taxon>
        <taxon>Cryptococcaceae</taxon>
        <taxon>Kwoniella</taxon>
    </lineage>
</organism>
<feature type="region of interest" description="Disordered" evidence="1">
    <location>
        <begin position="651"/>
        <end position="730"/>
    </location>
</feature>
<dbReference type="AlphaFoldDB" id="A0AAX4JTE6"/>
<reference evidence="2 3" key="1">
    <citation type="submission" date="2024-01" db="EMBL/GenBank/DDBJ databases">
        <title>Comparative genomics of Cryptococcus and Kwoniella reveals pathogenesis evolution and contrasting modes of karyotype evolution via chromosome fusion or intercentromeric recombination.</title>
        <authorList>
            <person name="Coelho M.A."/>
            <person name="David-Palma M."/>
            <person name="Shea T."/>
            <person name="Bowers K."/>
            <person name="McGinley-Smith S."/>
            <person name="Mohammad A.W."/>
            <person name="Gnirke A."/>
            <person name="Yurkov A.M."/>
            <person name="Nowrousian M."/>
            <person name="Sun S."/>
            <person name="Cuomo C.A."/>
            <person name="Heitman J."/>
        </authorList>
    </citation>
    <scope>NUCLEOTIDE SEQUENCE [LARGE SCALE GENOMIC DNA]</scope>
    <source>
        <strain evidence="2 3">CBS 6074</strain>
    </source>
</reference>
<name>A0AAX4JTE6_9TREE</name>
<gene>
    <name evidence="2" type="ORF">L201_003063</name>
</gene>
<accession>A0AAX4JTE6</accession>
<evidence type="ECO:0000313" key="3">
    <source>
        <dbReference type="Proteomes" id="UP001355207"/>
    </source>
</evidence>
<keyword evidence="3" id="KW-1185">Reference proteome</keyword>
<evidence type="ECO:0000313" key="2">
    <source>
        <dbReference type="EMBL" id="WWC88158.1"/>
    </source>
</evidence>
<feature type="compositionally biased region" description="Polar residues" evidence="1">
    <location>
        <begin position="651"/>
        <end position="667"/>
    </location>
</feature>
<protein>
    <recommendedName>
        <fullName evidence="4">TFIIB-type domain-containing protein</fullName>
    </recommendedName>
</protein>
<feature type="compositionally biased region" description="Low complexity" evidence="1">
    <location>
        <begin position="691"/>
        <end position="704"/>
    </location>
</feature>
<feature type="region of interest" description="Disordered" evidence="1">
    <location>
        <begin position="991"/>
        <end position="1029"/>
    </location>
</feature>
<evidence type="ECO:0008006" key="4">
    <source>
        <dbReference type="Google" id="ProtNLM"/>
    </source>
</evidence>
<dbReference type="GeneID" id="91093734"/>
<feature type="compositionally biased region" description="Low complexity" evidence="1">
    <location>
        <begin position="720"/>
        <end position="730"/>
    </location>
</feature>
<sequence length="1263" mass="143923">MAICQRCLRFNGVRSEIVQDDRGNWACSDCGLIDENVTYQHQYVSVSNIVGSIMDEDSRLQIREYPDKLEKKFKEEVEALFDLYLGISSPYSSLLGHSAPTLKYGAKQWFERIREIEKLQRNRINKLSRSESRKTRYLVAIAIKFAVQESHLILLQNQLQAAGINKLDRKLPLYTKGDDSVRNPTLNEIFHRGNTFAQDSFGHLDSDQYLKKMFRRYSKWANFSLTILESMLLWVMQITKRLRFLTEMPHEERLLHLKSKPKLSKGEREWFPSDFDQFLELDWDDILPHAFHLYQFQECCRLWGNRCSPSVAIALTQWAIHSSSGMIINQYSALQSELASEYGRAQWVAAERFREMRNMLIGWSTSISLDAKIPFPQMPLPSKGGFGSGTAGYKGDNRRPIPEVELAVTSSTVIVKHWKRILKVRLKKRFNVMNYEDELWLSRKLFVVSGGLYHYQQHPHAQITRQQLSKKPEVYATPSGKKPRVSYKFKTQALAAEQAIKDFEPLQRARMIQPSLPSWTPNGIVTGYPTSYPITTINGETHPKEQPPFDFVPPPEEKSLQTMIDEPDPSSEEYDQNESDDGENTTTPTYHGKHISNLAQINATAESNGKQPFAFTIGPAGFNIDTTTTTDNAHPQVYSMYDASSDFSHSSALMSRQSSQESRTGMGSASEAEGVIRNPNARSPVAVQLHTPSSSTIPSSSPSPGNRFRKASTPLRVVPSSSSNTGTSQSISSVTTFCSTEEGMEDSHVGLLIRERSEYVQFRATNYEQSGEMMPPFIENYIWKWIRKQVNNGSMPKKITPEYLKSIGIMDCDDPFKLDLGNWVESKREIWSALESLLRLGIKPQELPIQFIPHSLISTKLLLNHYNNANLSLYPENQLINDDQIDEELEFLCSKEIDELPESYFTTKDQVKLRKARYDKKDGIWDLTSLENEQSNLNNSKKRKKDQRQQIQSQVPLYRDIDLSDIDYDDDEEIEAEDGEGYQFGESYHNEEEEENIDMSSNSCYNPTPSSTPSLTPFSAPQNAEEGSRKQIRNDVFHIRNNLIFTPGRKTEFAGIASLLKKKQQTTQPDIQGEAMDEDQDYDDDEYQDTMEDVAIHNLVHNDWGGIVGLNWNAMGFNEEIYGTAAGGDDEEEDGDMNNNGNNEELNDVMLGIDGIVTKGKRKRVSGTTNINRNVVEKPKLKSRKKVRIEDDVSTTTTFTHDTANVTASQRGENNRSTKKRNTPMDTLDEVDEENVNPPTKKKLRNNTRTKNNANIINNEVSQ</sequence>
<feature type="compositionally biased region" description="Low complexity" evidence="1">
    <location>
        <begin position="1007"/>
        <end position="1019"/>
    </location>
</feature>
<feature type="compositionally biased region" description="Acidic residues" evidence="1">
    <location>
        <begin position="565"/>
        <end position="583"/>
    </location>
</feature>